<evidence type="ECO:0000313" key="2">
    <source>
        <dbReference type="EMBL" id="MFC7241253.1"/>
    </source>
</evidence>
<dbReference type="PANTHER" id="PTHR46844">
    <property type="entry name" value="SLR5058 PROTEIN"/>
    <property type="match status" value="1"/>
</dbReference>
<dbReference type="SUPFAM" id="SSF52540">
    <property type="entry name" value="P-loop containing nucleoside triphosphate hydrolases"/>
    <property type="match status" value="1"/>
</dbReference>
<dbReference type="InterPro" id="IPR007111">
    <property type="entry name" value="NACHT_NTPase"/>
</dbReference>
<dbReference type="RefSeq" id="WP_376804729.1">
    <property type="nucleotide sequence ID" value="NZ_JBHTAC010000002.1"/>
</dbReference>
<reference evidence="3" key="1">
    <citation type="journal article" date="2019" name="Int. J. Syst. Evol. Microbiol.">
        <title>The Global Catalogue of Microorganisms (GCM) 10K type strain sequencing project: providing services to taxonomists for standard genome sequencing and annotation.</title>
        <authorList>
            <consortium name="The Broad Institute Genomics Platform"/>
            <consortium name="The Broad Institute Genome Sequencing Center for Infectious Disease"/>
            <person name="Wu L."/>
            <person name="Ma J."/>
        </authorList>
    </citation>
    <scope>NUCLEOTIDE SEQUENCE [LARGE SCALE GENOMIC DNA]</scope>
    <source>
        <strain evidence="3">CGMCC 1.9106</strain>
    </source>
</reference>
<dbReference type="Pfam" id="PF05729">
    <property type="entry name" value="NACHT"/>
    <property type="match status" value="1"/>
</dbReference>
<keyword evidence="3" id="KW-1185">Reference proteome</keyword>
<dbReference type="EMBL" id="JBHTAC010000002">
    <property type="protein sequence ID" value="MFC7241253.1"/>
    <property type="molecule type" value="Genomic_DNA"/>
</dbReference>
<dbReference type="Gene3D" id="3.40.50.300">
    <property type="entry name" value="P-loop containing nucleotide triphosphate hydrolases"/>
    <property type="match status" value="1"/>
</dbReference>
<evidence type="ECO:0000259" key="1">
    <source>
        <dbReference type="PROSITE" id="PS50837"/>
    </source>
</evidence>
<dbReference type="InterPro" id="IPR027417">
    <property type="entry name" value="P-loop_NTPase"/>
</dbReference>
<name>A0ABW2GQF0_9ACTN</name>
<dbReference type="Proteomes" id="UP001596392">
    <property type="component" value="Unassembled WGS sequence"/>
</dbReference>
<gene>
    <name evidence="2" type="ORF">ACFQO7_02050</name>
</gene>
<dbReference type="PROSITE" id="PS50837">
    <property type="entry name" value="NACHT"/>
    <property type="match status" value="1"/>
</dbReference>
<feature type="domain" description="NACHT" evidence="1">
    <location>
        <begin position="228"/>
        <end position="353"/>
    </location>
</feature>
<protein>
    <submittedName>
        <fullName evidence="2">NACHT domain-containing protein</fullName>
    </submittedName>
</protein>
<organism evidence="2 3">
    <name type="scientific">Catellatospora aurea</name>
    <dbReference type="NCBI Taxonomy" id="1337874"/>
    <lineage>
        <taxon>Bacteria</taxon>
        <taxon>Bacillati</taxon>
        <taxon>Actinomycetota</taxon>
        <taxon>Actinomycetes</taxon>
        <taxon>Micromonosporales</taxon>
        <taxon>Micromonosporaceae</taxon>
        <taxon>Catellatospora</taxon>
    </lineage>
</organism>
<dbReference type="PANTHER" id="PTHR46844:SF1">
    <property type="entry name" value="SLR5058 PROTEIN"/>
    <property type="match status" value="1"/>
</dbReference>
<comment type="caution">
    <text evidence="2">The sequence shown here is derived from an EMBL/GenBank/DDBJ whole genome shotgun (WGS) entry which is preliminary data.</text>
</comment>
<accession>A0ABW2GQF0</accession>
<proteinExistence type="predicted"/>
<sequence length="927" mass="102749">MEPILNQAVRAAAQVLPLIGKKLQAVANERKLIKAATSVLVADGAERFVERLNVQQLMKLESFLKSQQFSHLMLQAYVCAATGHKESELLLIREQVYYSLQHEGIFAGADLVQATDVTLDLLLSAVHAVRLSAPDSVDQHHAAILGAQMAAASARNSDLLKRIDSLSDIFRFCTKPRSQCRALHGKLRLPNVVESRAVNYSQLYVQPSLRDKTTGQSVDAGLLVSQRLRCVIVGDPGAGKSTLAAKLVYDVASDKIPSLKGKVSILLVVRDHTSDLISAHETLLHYLVASCKRPYGVVPPPDALEYLLLNGLAVVVIDGVDELGDSHFRVRFAQMVDAFSQLFPLATIVVTSRVVGYQDAPLDKDLFPIAMVESFDAKQVSAYAHAWFRLNESLTAEQQETLYKAFMQESASASDLRANPLMLSLLCVLYVSERFIPRNRPGVYERCAEILFDRWDRSRGIDVIQDFRPYVKPAVQQLAWRLFTDASGQQSLGKSALVEFLATSVLSKRYDTSEEAQQAASDFLEYCAGRAWVLTDVGSTRLEAQYGFVHRTFLEYFAAAQLVKQKPEPAAVWHKLRPYSNNAQWFIVSQLAIQILDRDYQDGGDIALTLILDDAKAASPGEQLSLLTFAARTLDTISPSNDVLKRVVSDVLHGPISISSSSRRFITKPGEFDAVSIDDALTVLLKIRAPENAGRISRAMSALLAELAQDSPASSSVPLVYFFLRKSSGWFATAGSVRHLVEADLETQDNGNIPTAVSDWERLINSPNEDDISEFGYRFLYESTTVCDTRWMSIAEGTLTALWGGDVTPLIRSHVEQQLVNLYRAIAGHVLPAHIQFRSTEWHNLVGRVTVASICDLDPYARGSALLLLTPTLRGLERADFGTTTADRFMRYALARTEFGTLAAIELINEWNLPKEAHHRLIEWFQN</sequence>
<evidence type="ECO:0000313" key="3">
    <source>
        <dbReference type="Proteomes" id="UP001596392"/>
    </source>
</evidence>